<dbReference type="PANTHER" id="PTHR47447:SF17">
    <property type="entry name" value="OS12G0638900 PROTEIN"/>
    <property type="match status" value="1"/>
</dbReference>
<protein>
    <recommendedName>
        <fullName evidence="8">Pentacotripeptide-repeat region of PRORP domain-containing protein</fullName>
    </recommendedName>
</protein>
<feature type="repeat" description="PPR" evidence="5">
    <location>
        <begin position="275"/>
        <end position="309"/>
    </location>
</feature>
<comment type="similarity">
    <text evidence="1">Belongs to the CCM1 family.</text>
</comment>
<dbReference type="Pfam" id="PF01535">
    <property type="entry name" value="PPR"/>
    <property type="match status" value="2"/>
</dbReference>
<evidence type="ECO:0008006" key="8">
    <source>
        <dbReference type="Google" id="ProtNLM"/>
    </source>
</evidence>
<keyword evidence="2" id="KW-0677">Repeat</keyword>
<keyword evidence="7" id="KW-1185">Reference proteome</keyword>
<name>A0A2S4PS05_9PEZI</name>
<dbReference type="Proteomes" id="UP000237438">
    <property type="component" value="Unassembled WGS sequence"/>
</dbReference>
<feature type="repeat" description="PPR" evidence="5">
    <location>
        <begin position="345"/>
        <end position="379"/>
    </location>
</feature>
<dbReference type="STRING" id="225359.A0A2S4PS05"/>
<gene>
    <name evidence="6" type="ORF">EPUL_004301</name>
</gene>
<proteinExistence type="inferred from homology"/>
<accession>A0A2S4PS05</accession>
<dbReference type="EMBL" id="PEDP01000843">
    <property type="protein sequence ID" value="POS84825.1"/>
    <property type="molecule type" value="Genomic_DNA"/>
</dbReference>
<evidence type="ECO:0000313" key="7">
    <source>
        <dbReference type="Proteomes" id="UP000237438"/>
    </source>
</evidence>
<dbReference type="InterPro" id="IPR002885">
    <property type="entry name" value="PPR_rpt"/>
</dbReference>
<comment type="caution">
    <text evidence="6">The sequence shown here is derived from an EMBL/GenBank/DDBJ whole genome shotgun (WGS) entry which is preliminary data.</text>
</comment>
<dbReference type="PROSITE" id="PS51375">
    <property type="entry name" value="PPR"/>
    <property type="match status" value="2"/>
</dbReference>
<evidence type="ECO:0000256" key="3">
    <source>
        <dbReference type="ARBA" id="ARBA00044493"/>
    </source>
</evidence>
<dbReference type="OrthoDB" id="1908178at2759"/>
<dbReference type="NCBIfam" id="TIGR00756">
    <property type="entry name" value="PPR"/>
    <property type="match status" value="2"/>
</dbReference>
<evidence type="ECO:0000313" key="6">
    <source>
        <dbReference type="EMBL" id="POS84825.1"/>
    </source>
</evidence>
<sequence>MTFSNLVKRSVVPMPQSTARLEVWFLTSLAHASTCHKHTSQSKPSLGFRKPNFNRLFYLKRHYCNRKWHHSSATVAPETTENFSEKKFESRYSPETHTKEELLELVDQYNEELSSEYSTTLRSGMSHEQHTDGFNHVVTDKSTCGWSTTPTADPGVMESLKSLKIALEKHAENLDLIFEIYRSLPSPRAKCLDPETRHKLLHVLSMVEFKSEDSMLRYLSVVHDFKLLGIPLSLSEWNTAISFVARHARITTTLDVEASLRMWKEMEHSAGMKGDGVTFHILFDVACRAGKFALAEMIYTEMAARGLEFTRYHYVAKIMFYGRKQDGDGVRATYREFVNAGEIVDTVVLNAVISALIKAREPDSAENLYRRMKSAHLARAEPQLAPLDFLRRRSVNRALLRATRLTKHDQSKREKLQQRSIIAPDSITYLLLIEHFSVEAGNLDKTVIFLEEMKWFALPVRGVIFIKLFRSFFTHGGVRYTSWTGVRLELVYQSFLKALESSETEIYISWWIVLWLLKAFQKCRDASRALSVWEEIKTRWEPQLSDMEHLASEIDRIIKQIQTQRRHYISESSYIKSQ</sequence>
<dbReference type="AlphaFoldDB" id="A0A2S4PS05"/>
<evidence type="ECO:0000256" key="1">
    <source>
        <dbReference type="ARBA" id="ARBA00006192"/>
    </source>
</evidence>
<dbReference type="Gene3D" id="1.25.40.10">
    <property type="entry name" value="Tetratricopeptide repeat domain"/>
    <property type="match status" value="2"/>
</dbReference>
<evidence type="ECO:0000256" key="5">
    <source>
        <dbReference type="PROSITE-ProRule" id="PRU00708"/>
    </source>
</evidence>
<comment type="function">
    <text evidence="3">Regulates mitochondrial small subunit maturation by controlling 15S rRNA 5'-end processing. Localizes to the 5' precursor of the 15S rRNA in a position that is subsequently occupied by mS47 in the mature yeast mtSSU. Uses structure and sequence-specific RNA recognition, binding to a single-stranded region of the precursor and specifically recognizing bases -6 to -1. The exchange of Ccm1 for mS47 is coupled to the irreversible removal of precursor rRNA that is accompanied by conformational changes of the mitoribosomal proteins uS5m and mS26. These conformational changes signal completion of 5'-end rRNA processing through protection of the mature 5'-end of the 15S rRNA and stabilization of mS47. The removal of the 5' precursor together with the dissociation of Ccm1 may be catalyzed by the 5'-3' exoribonuclease Pet127. Involved in the specific removal of group I introns in mitochondrial encoded transcripts.</text>
</comment>
<dbReference type="PANTHER" id="PTHR47447">
    <property type="entry name" value="OS03G0856100 PROTEIN"/>
    <property type="match status" value="1"/>
</dbReference>
<evidence type="ECO:0000256" key="4">
    <source>
        <dbReference type="ARBA" id="ARBA00044511"/>
    </source>
</evidence>
<dbReference type="InterPro" id="IPR011990">
    <property type="entry name" value="TPR-like_helical_dom_sf"/>
</dbReference>
<organism evidence="6 7">
    <name type="scientific">Erysiphe pulchra</name>
    <dbReference type="NCBI Taxonomy" id="225359"/>
    <lineage>
        <taxon>Eukaryota</taxon>
        <taxon>Fungi</taxon>
        <taxon>Dikarya</taxon>
        <taxon>Ascomycota</taxon>
        <taxon>Pezizomycotina</taxon>
        <taxon>Leotiomycetes</taxon>
        <taxon>Erysiphales</taxon>
        <taxon>Erysiphaceae</taxon>
        <taxon>Erysiphe</taxon>
    </lineage>
</organism>
<comment type="subunit">
    <text evidence="4">Binds to mitochondrial small subunit 15S rRNA.</text>
</comment>
<evidence type="ECO:0000256" key="2">
    <source>
        <dbReference type="ARBA" id="ARBA00022737"/>
    </source>
</evidence>
<reference evidence="6 7" key="1">
    <citation type="submission" date="2017-10" db="EMBL/GenBank/DDBJ databases">
        <title>Development of genomic resources for the powdery mildew, Erysiphe pulchra.</title>
        <authorList>
            <person name="Wadl P.A."/>
            <person name="Mack B.M."/>
            <person name="Moore G."/>
            <person name="Beltz S.B."/>
        </authorList>
    </citation>
    <scope>NUCLEOTIDE SEQUENCE [LARGE SCALE GENOMIC DNA]</scope>
    <source>
        <strain evidence="6">Cflorida</strain>
    </source>
</reference>